<protein>
    <recommendedName>
        <fullName evidence="4">Nucleoside triphosphate pyrophosphatase</fullName>
        <ecNumber evidence="4">3.6.1.9</ecNumber>
    </recommendedName>
    <alternativeName>
        <fullName evidence="4">Nucleotide pyrophosphatase</fullName>
        <shortName evidence="4">Nucleotide PPase</shortName>
    </alternativeName>
</protein>
<keyword evidence="3 4" id="KW-0546">Nucleotide metabolism</keyword>
<keyword evidence="2 4" id="KW-0378">Hydrolase</keyword>
<sequence>MAARAQLPFRLILASGSWGRRWLMEQAGYPFEVKPSNIDEPTEARLGDCRHYVGELAWLKAEAVARKEPDGLVIAADTVGWLNGKVVGKPEDEADARRIIKSLSGTVHELWTGVCLWHRPSDFQFCWQERSLVRMAPLSDAEIDAYLKTRKWEGCSGAYSIEFPHDPYLTIETGSASNVVGLPMESLEKALGWMARSLMVPA</sequence>
<dbReference type="InterPro" id="IPR003697">
    <property type="entry name" value="Maf-like"/>
</dbReference>
<dbReference type="EC" id="3.6.1.9" evidence="4"/>
<dbReference type="RefSeq" id="WP_320685565.1">
    <property type="nucleotide sequence ID" value="NZ_JAXBLV010000045.1"/>
</dbReference>
<dbReference type="HAMAP" id="MF_00528">
    <property type="entry name" value="Maf"/>
    <property type="match status" value="1"/>
</dbReference>
<dbReference type="CDD" id="cd00555">
    <property type="entry name" value="Maf"/>
    <property type="match status" value="1"/>
</dbReference>
<dbReference type="PIRSF" id="PIRSF006305">
    <property type="entry name" value="Maf"/>
    <property type="match status" value="1"/>
</dbReference>
<evidence type="ECO:0000313" key="6">
    <source>
        <dbReference type="Proteomes" id="UP001272242"/>
    </source>
</evidence>
<comment type="similarity">
    <text evidence="4">Belongs to the Maf family.</text>
</comment>
<comment type="caution">
    <text evidence="5">The sequence shown here is derived from an EMBL/GenBank/DDBJ whole genome shotgun (WGS) entry which is preliminary data.</text>
</comment>
<gene>
    <name evidence="5" type="ORF">R5W23_005813</name>
</gene>
<organism evidence="5 6">
    <name type="scientific">Gemmata algarum</name>
    <dbReference type="NCBI Taxonomy" id="2975278"/>
    <lineage>
        <taxon>Bacteria</taxon>
        <taxon>Pseudomonadati</taxon>
        <taxon>Planctomycetota</taxon>
        <taxon>Planctomycetia</taxon>
        <taxon>Gemmatales</taxon>
        <taxon>Gemmataceae</taxon>
        <taxon>Gemmata</taxon>
    </lineage>
</organism>
<dbReference type="Proteomes" id="UP001272242">
    <property type="component" value="Unassembled WGS sequence"/>
</dbReference>
<evidence type="ECO:0000256" key="3">
    <source>
        <dbReference type="ARBA" id="ARBA00023080"/>
    </source>
</evidence>
<dbReference type="PANTHER" id="PTHR43213:SF5">
    <property type="entry name" value="BIFUNCTIONAL DTTP_UTP PYROPHOSPHATASE_METHYLTRANSFERASE PROTEIN-RELATED"/>
    <property type="match status" value="1"/>
</dbReference>
<dbReference type="InterPro" id="IPR029001">
    <property type="entry name" value="ITPase-like_fam"/>
</dbReference>
<dbReference type="NCBIfam" id="TIGR00172">
    <property type="entry name" value="maf"/>
    <property type="match status" value="1"/>
</dbReference>
<dbReference type="SUPFAM" id="SSF52972">
    <property type="entry name" value="ITPase-like"/>
    <property type="match status" value="1"/>
</dbReference>
<comment type="function">
    <text evidence="4">Nucleoside triphosphate pyrophosphatase. May have a dual role in cell division arrest and in preventing the incorporation of modified nucleotides into cellular nucleic acids.</text>
</comment>
<comment type="catalytic activity">
    <reaction evidence="4">
        <text>a 2'-deoxyribonucleoside 5'-triphosphate + H2O = a 2'-deoxyribonucleoside 5'-phosphate + diphosphate + H(+)</text>
        <dbReference type="Rhea" id="RHEA:44644"/>
        <dbReference type="ChEBI" id="CHEBI:15377"/>
        <dbReference type="ChEBI" id="CHEBI:15378"/>
        <dbReference type="ChEBI" id="CHEBI:33019"/>
        <dbReference type="ChEBI" id="CHEBI:61560"/>
        <dbReference type="ChEBI" id="CHEBI:65317"/>
        <dbReference type="EC" id="3.6.1.9"/>
    </reaction>
</comment>
<feature type="active site" description="Proton acceptor" evidence="4">
    <location>
        <position position="77"/>
    </location>
</feature>
<comment type="catalytic activity">
    <reaction evidence="4">
        <text>a ribonucleoside 5'-triphosphate + H2O = a ribonucleoside 5'-phosphate + diphosphate + H(+)</text>
        <dbReference type="Rhea" id="RHEA:23996"/>
        <dbReference type="ChEBI" id="CHEBI:15377"/>
        <dbReference type="ChEBI" id="CHEBI:15378"/>
        <dbReference type="ChEBI" id="CHEBI:33019"/>
        <dbReference type="ChEBI" id="CHEBI:58043"/>
        <dbReference type="ChEBI" id="CHEBI:61557"/>
        <dbReference type="EC" id="3.6.1.9"/>
    </reaction>
</comment>
<evidence type="ECO:0000256" key="1">
    <source>
        <dbReference type="ARBA" id="ARBA00001968"/>
    </source>
</evidence>
<name>A0ABU5EVK0_9BACT</name>
<comment type="subcellular location">
    <subcellularLocation>
        <location evidence="4">Cytoplasm</location>
    </subcellularLocation>
</comment>
<dbReference type="PANTHER" id="PTHR43213">
    <property type="entry name" value="BIFUNCTIONAL DTTP/UTP PYROPHOSPHATASE/METHYLTRANSFERASE PROTEIN-RELATED"/>
    <property type="match status" value="1"/>
</dbReference>
<dbReference type="Gene3D" id="3.90.950.10">
    <property type="match status" value="1"/>
</dbReference>
<keyword evidence="4" id="KW-0963">Cytoplasm</keyword>
<proteinExistence type="inferred from homology"/>
<dbReference type="EMBL" id="JAXBLV010000045">
    <property type="protein sequence ID" value="MDY3558672.1"/>
    <property type="molecule type" value="Genomic_DNA"/>
</dbReference>
<comment type="cofactor">
    <cofactor evidence="1 4">
        <name>a divalent metal cation</name>
        <dbReference type="ChEBI" id="CHEBI:60240"/>
    </cofactor>
</comment>
<evidence type="ECO:0000313" key="5">
    <source>
        <dbReference type="EMBL" id="MDY3558672.1"/>
    </source>
</evidence>
<comment type="caution">
    <text evidence="4">Lacks conserved residue(s) required for the propagation of feature annotation.</text>
</comment>
<evidence type="ECO:0000256" key="4">
    <source>
        <dbReference type="HAMAP-Rule" id="MF_00528"/>
    </source>
</evidence>
<accession>A0ABU5EVK0</accession>
<evidence type="ECO:0000256" key="2">
    <source>
        <dbReference type="ARBA" id="ARBA00022801"/>
    </source>
</evidence>
<keyword evidence="6" id="KW-1185">Reference proteome</keyword>
<reference evidence="6" key="1">
    <citation type="journal article" date="2023" name="Mar. Drugs">
        <title>Gemmata algarum, a Novel Planctomycete Isolated from an Algal Mat, Displays Antimicrobial Activity.</title>
        <authorList>
            <person name="Kumar G."/>
            <person name="Kallscheuer N."/>
            <person name="Kashif M."/>
            <person name="Ahamad S."/>
            <person name="Jagadeeshwari U."/>
            <person name="Pannikurungottu S."/>
            <person name="Haufschild T."/>
            <person name="Kabuu M."/>
            <person name="Sasikala C."/>
            <person name="Jogler C."/>
            <person name="Ramana C."/>
        </authorList>
    </citation>
    <scope>NUCLEOTIDE SEQUENCE [LARGE SCALE GENOMIC DNA]</scope>
    <source>
        <strain evidence="6">JC673</strain>
    </source>
</reference>
<dbReference type="Pfam" id="PF02545">
    <property type="entry name" value="Maf"/>
    <property type="match status" value="1"/>
</dbReference>